<dbReference type="SMART" id="SM00450">
    <property type="entry name" value="RHOD"/>
    <property type="match status" value="2"/>
</dbReference>
<dbReference type="Gene3D" id="3.40.250.10">
    <property type="entry name" value="Rhodanese-like domain"/>
    <property type="match status" value="2"/>
</dbReference>
<dbReference type="Pfam" id="PF00581">
    <property type="entry name" value="Rhodanese"/>
    <property type="match status" value="2"/>
</dbReference>
<dbReference type="PANTHER" id="PTHR43084">
    <property type="entry name" value="PERSULFIDE DIOXYGENASE ETHE1"/>
    <property type="match status" value="1"/>
</dbReference>
<evidence type="ECO:0000256" key="1">
    <source>
        <dbReference type="ARBA" id="ARBA00022723"/>
    </source>
</evidence>
<gene>
    <name evidence="3" type="ORF">FHS56_000427</name>
</gene>
<dbReference type="SUPFAM" id="SSF52821">
    <property type="entry name" value="Rhodanese/Cell cycle control phosphatase"/>
    <property type="match status" value="2"/>
</dbReference>
<dbReference type="FunFam" id="3.60.15.10:FF:000030">
    <property type="entry name" value="Metallo-beta-lactamase family protein"/>
    <property type="match status" value="1"/>
</dbReference>
<dbReference type="InterPro" id="IPR044528">
    <property type="entry name" value="POD-like_MBL-fold"/>
</dbReference>
<dbReference type="GO" id="GO:0016740">
    <property type="term" value="F:transferase activity"/>
    <property type="evidence" value="ECO:0007669"/>
    <property type="project" value="UniProtKB-KW"/>
</dbReference>
<dbReference type="Pfam" id="PF00753">
    <property type="entry name" value="Lactamase_B"/>
    <property type="match status" value="1"/>
</dbReference>
<dbReference type="CDD" id="cd00158">
    <property type="entry name" value="RHOD"/>
    <property type="match status" value="1"/>
</dbReference>
<evidence type="ECO:0000313" key="4">
    <source>
        <dbReference type="Proteomes" id="UP000537126"/>
    </source>
</evidence>
<comment type="caution">
    <text evidence="3">The sequence shown here is derived from an EMBL/GenBank/DDBJ whole genome shotgun (WGS) entry which is preliminary data.</text>
</comment>
<reference evidence="3 4" key="1">
    <citation type="submission" date="2020-03" db="EMBL/GenBank/DDBJ databases">
        <title>Genomic Encyclopedia of Type Strains, Phase IV (KMG-IV): sequencing the most valuable type-strain genomes for metagenomic binning, comparative biology and taxonomic classification.</title>
        <authorList>
            <person name="Goeker M."/>
        </authorList>
    </citation>
    <scope>NUCLEOTIDE SEQUENCE [LARGE SCALE GENOMIC DNA]</scope>
    <source>
        <strain evidence="3 4">DSM 5718</strain>
    </source>
</reference>
<dbReference type="Proteomes" id="UP000537126">
    <property type="component" value="Unassembled WGS sequence"/>
</dbReference>
<feature type="domain" description="Rhodanese" evidence="2">
    <location>
        <begin position="381"/>
        <end position="469"/>
    </location>
</feature>
<dbReference type="SMART" id="SM00849">
    <property type="entry name" value="Lactamase_B"/>
    <property type="match status" value="1"/>
</dbReference>
<keyword evidence="3" id="KW-0808">Transferase</keyword>
<evidence type="ECO:0000313" key="3">
    <source>
        <dbReference type="EMBL" id="NIK72941.1"/>
    </source>
</evidence>
<dbReference type="GO" id="GO:0070813">
    <property type="term" value="P:hydrogen sulfide metabolic process"/>
    <property type="evidence" value="ECO:0007669"/>
    <property type="project" value="TreeGrafter"/>
</dbReference>
<keyword evidence="4" id="KW-1185">Reference proteome</keyword>
<name>A0A846MNA7_9BACT</name>
<dbReference type="CDD" id="cd07724">
    <property type="entry name" value="POD-like_MBL-fold"/>
    <property type="match status" value="1"/>
</dbReference>
<dbReference type="GO" id="GO:0016787">
    <property type="term" value="F:hydrolase activity"/>
    <property type="evidence" value="ECO:0007669"/>
    <property type="project" value="UniProtKB-KW"/>
</dbReference>
<dbReference type="InterPro" id="IPR051682">
    <property type="entry name" value="Mito_Persulfide_Diox"/>
</dbReference>
<dbReference type="PROSITE" id="PS50206">
    <property type="entry name" value="RHODANESE_3"/>
    <property type="match status" value="2"/>
</dbReference>
<dbReference type="InterPro" id="IPR036866">
    <property type="entry name" value="RibonucZ/Hydroxyglut_hydro"/>
</dbReference>
<dbReference type="Gene3D" id="3.60.15.10">
    <property type="entry name" value="Ribonuclease Z/Hydroxyacylglutathione hydrolase-like"/>
    <property type="match status" value="1"/>
</dbReference>
<dbReference type="GO" id="GO:0006749">
    <property type="term" value="P:glutathione metabolic process"/>
    <property type="evidence" value="ECO:0007669"/>
    <property type="project" value="InterPro"/>
</dbReference>
<dbReference type="SUPFAM" id="SSF56281">
    <property type="entry name" value="Metallo-hydrolase/oxidoreductase"/>
    <property type="match status" value="1"/>
</dbReference>
<dbReference type="PANTHER" id="PTHR43084:SF1">
    <property type="entry name" value="PERSULFIDE DIOXYGENASE ETHE1, MITOCHONDRIAL"/>
    <property type="match status" value="1"/>
</dbReference>
<sequence>MATLKKEGVYFVEQMYTNCLAEAAYYIQSGDEAAVIDPLREPEPYIQMAQKHGAKIKYVFETHFHADFVSGHLDLAKKTGATIVYGPTAQPNFEAYIAKDGEEFKVGKITIKVLHTPGHTMESTTYMLIDDEGKEIAIFTGDTLFIGDVGRPDLAVKTNLTKEDLAGHLYDSLRNKIMPLPDEVIVFPGHGAGSACGKHLAKETYDTLGNQKKTNYALQPMSKEEFIKVVTDGLLPPPQYFPKNAVLNKMGYESYDAVVERAFTPMTVEDVEKAIAQGAVVLDVRTPDDFRKGHIPAAFNIGLDGGMFAVWVGTIIEDLKTPIVLVTPENRERETITRLARVGYDNVLGFLNDGMQAWAQAGKEIVTVESVTAEELASLYEEGKTMVLDVRRPGEYEAEHIKGALNYPVDYLQQHLGELDKSKKYYVHCAGGYRSMIACSILKRNGFEQVVDVMGGYNAIKQTAVPKESVLATA</sequence>
<keyword evidence="3" id="KW-0378">Hydrolase</keyword>
<dbReference type="RefSeq" id="WP_166918229.1">
    <property type="nucleotide sequence ID" value="NZ_JAASRN010000001.1"/>
</dbReference>
<protein>
    <submittedName>
        <fullName evidence="3">Glyoxylase-like metal-dependent hydrolase (Beta-lactamase superfamily II)/rhodanese-related sulfurtransferase</fullName>
    </submittedName>
</protein>
<dbReference type="AlphaFoldDB" id="A0A846MNA7"/>
<dbReference type="InterPro" id="IPR001279">
    <property type="entry name" value="Metallo-B-lactamas"/>
</dbReference>
<proteinExistence type="predicted"/>
<accession>A0A846MNA7</accession>
<dbReference type="EMBL" id="JAASRN010000001">
    <property type="protein sequence ID" value="NIK72941.1"/>
    <property type="molecule type" value="Genomic_DNA"/>
</dbReference>
<dbReference type="InterPro" id="IPR036873">
    <property type="entry name" value="Rhodanese-like_dom_sf"/>
</dbReference>
<organism evidence="3 4">
    <name type="scientific">Thermonema lapsum</name>
    <dbReference type="NCBI Taxonomy" id="28195"/>
    <lineage>
        <taxon>Bacteria</taxon>
        <taxon>Pseudomonadati</taxon>
        <taxon>Bacteroidota</taxon>
        <taxon>Cytophagia</taxon>
        <taxon>Cytophagales</taxon>
        <taxon>Thermonemataceae</taxon>
        <taxon>Thermonema</taxon>
    </lineage>
</organism>
<dbReference type="GO" id="GO:0050313">
    <property type="term" value="F:sulfur dioxygenase activity"/>
    <property type="evidence" value="ECO:0007669"/>
    <property type="project" value="InterPro"/>
</dbReference>
<dbReference type="GO" id="GO:0046872">
    <property type="term" value="F:metal ion binding"/>
    <property type="evidence" value="ECO:0007669"/>
    <property type="project" value="UniProtKB-KW"/>
</dbReference>
<keyword evidence="1" id="KW-0479">Metal-binding</keyword>
<evidence type="ECO:0000259" key="2">
    <source>
        <dbReference type="PROSITE" id="PS50206"/>
    </source>
</evidence>
<feature type="domain" description="Rhodanese" evidence="2">
    <location>
        <begin position="275"/>
        <end position="367"/>
    </location>
</feature>
<dbReference type="InterPro" id="IPR001763">
    <property type="entry name" value="Rhodanese-like_dom"/>
</dbReference>